<comment type="similarity">
    <text evidence="2">Belongs to the mandelate racemase/muconate lactonizing enzyme family.</text>
</comment>
<comment type="cofactor">
    <cofactor evidence="1">
        <name>Mg(2+)</name>
        <dbReference type="ChEBI" id="CHEBI:18420"/>
    </cofactor>
</comment>
<dbReference type="SFLD" id="SFLDG00180">
    <property type="entry name" value="muconate_cycloisomerase"/>
    <property type="match status" value="1"/>
</dbReference>
<dbReference type="SMART" id="SM00922">
    <property type="entry name" value="MR_MLE"/>
    <property type="match status" value="1"/>
</dbReference>
<dbReference type="Gene3D" id="3.20.20.120">
    <property type="entry name" value="Enolase-like C-terminal domain"/>
    <property type="match status" value="1"/>
</dbReference>
<reference evidence="6 7" key="1">
    <citation type="submission" date="2018-06" db="EMBL/GenBank/DDBJ databases">
        <title>Genomic Encyclopedia of Type Strains, Phase III (KMG-III): the genomes of soil and plant-associated and newly described type strains.</title>
        <authorList>
            <person name="Whitman W."/>
        </authorList>
    </citation>
    <scope>NUCLEOTIDE SEQUENCE [LARGE SCALE GENOMIC DNA]</scope>
    <source>
        <strain evidence="6 7">JA737</strain>
    </source>
</reference>
<evidence type="ECO:0000259" key="5">
    <source>
        <dbReference type="SMART" id="SM00922"/>
    </source>
</evidence>
<dbReference type="Proteomes" id="UP000247727">
    <property type="component" value="Unassembled WGS sequence"/>
</dbReference>
<accession>A0A318TTL7</accession>
<dbReference type="Gene3D" id="3.30.390.10">
    <property type="entry name" value="Enolase-like, N-terminal domain"/>
    <property type="match status" value="1"/>
</dbReference>
<dbReference type="AlphaFoldDB" id="A0A318TTL7"/>
<evidence type="ECO:0000256" key="1">
    <source>
        <dbReference type="ARBA" id="ARBA00001946"/>
    </source>
</evidence>
<evidence type="ECO:0000313" key="6">
    <source>
        <dbReference type="EMBL" id="PYF08186.1"/>
    </source>
</evidence>
<dbReference type="Pfam" id="PF02746">
    <property type="entry name" value="MR_MLE_N"/>
    <property type="match status" value="1"/>
</dbReference>
<dbReference type="InterPro" id="IPR029017">
    <property type="entry name" value="Enolase-like_N"/>
</dbReference>
<dbReference type="SUPFAM" id="SSF54826">
    <property type="entry name" value="Enolase N-terminal domain-like"/>
    <property type="match status" value="1"/>
</dbReference>
<keyword evidence="3" id="KW-0479">Metal-binding</keyword>
<keyword evidence="4" id="KW-0460">Magnesium</keyword>
<dbReference type="GO" id="GO:0006579">
    <property type="term" value="P:amino-acid betaine catabolic process"/>
    <property type="evidence" value="ECO:0007669"/>
    <property type="project" value="InterPro"/>
</dbReference>
<dbReference type="InterPro" id="IPR034622">
    <property type="entry name" value="4R-hPro_betaine_2-epimerase"/>
</dbReference>
<protein>
    <submittedName>
        <fullName evidence="6">L-alanine-DL-glutamate epimerase-like enolase superfamily enzyme</fullName>
    </submittedName>
</protein>
<dbReference type="RefSeq" id="WP_110806554.1">
    <property type="nucleotide sequence ID" value="NZ_QJTK01000013.1"/>
</dbReference>
<dbReference type="InterPro" id="IPR029065">
    <property type="entry name" value="Enolase_C-like"/>
</dbReference>
<dbReference type="GO" id="GO:0046872">
    <property type="term" value="F:metal ion binding"/>
    <property type="evidence" value="ECO:0007669"/>
    <property type="project" value="UniProtKB-KW"/>
</dbReference>
<dbReference type="EMBL" id="QJTK01000013">
    <property type="protein sequence ID" value="PYF08186.1"/>
    <property type="molecule type" value="Genomic_DNA"/>
</dbReference>
<gene>
    <name evidence="6" type="ORF">C8J30_11343</name>
</gene>
<dbReference type="InterPro" id="IPR013341">
    <property type="entry name" value="Mandelate_racemase_N_dom"/>
</dbReference>
<dbReference type="SFLD" id="SFLDF00556">
    <property type="entry name" value="4R-hydroxyproline_betaine_2-ep"/>
    <property type="match status" value="1"/>
</dbReference>
<dbReference type="FunFam" id="3.30.390.10:FF:000009">
    <property type="entry name" value="Hydrophobic dipeptide epimerase"/>
    <property type="match status" value="1"/>
</dbReference>
<organism evidence="6 7">
    <name type="scientific">Rhodobacter viridis</name>
    <dbReference type="NCBI Taxonomy" id="1054202"/>
    <lineage>
        <taxon>Bacteria</taxon>
        <taxon>Pseudomonadati</taxon>
        <taxon>Pseudomonadota</taxon>
        <taxon>Alphaproteobacteria</taxon>
        <taxon>Rhodobacterales</taxon>
        <taxon>Rhodobacter group</taxon>
        <taxon>Rhodobacter</taxon>
    </lineage>
</organism>
<keyword evidence="7" id="KW-1185">Reference proteome</keyword>
<evidence type="ECO:0000256" key="2">
    <source>
        <dbReference type="ARBA" id="ARBA00008031"/>
    </source>
</evidence>
<proteinExistence type="inferred from homology"/>
<dbReference type="PANTHER" id="PTHR48080">
    <property type="entry name" value="D-GALACTONATE DEHYDRATASE-RELATED"/>
    <property type="match status" value="1"/>
</dbReference>
<name>A0A318TTL7_9RHOB</name>
<comment type="caution">
    <text evidence="6">The sequence shown here is derived from an EMBL/GenBank/DDBJ whole genome shotgun (WGS) entry which is preliminary data.</text>
</comment>
<evidence type="ECO:0000256" key="4">
    <source>
        <dbReference type="ARBA" id="ARBA00022842"/>
    </source>
</evidence>
<evidence type="ECO:0000256" key="3">
    <source>
        <dbReference type="ARBA" id="ARBA00022723"/>
    </source>
</evidence>
<feature type="domain" description="Mandelate racemase/muconate lactonizing enzyme C-terminal" evidence="5">
    <location>
        <begin position="142"/>
        <end position="237"/>
    </location>
</feature>
<sequence>MKIKAIHVYAHELPVKNGPYRMANALVYKLDTTLVQVITDTGHVGWGETCPVGPTYQPHHALGARAALAEMAPGLIGAALHPVSLRRKMDSLLNGHRYAKAALDIAAHDAIGKATGLRVAELLGGIATANVPSYYASGVGAPDEIARIAAEKMAEGYPRMQVKIGGRPVEEDIAVLRKVWEVIRGSGMRLAADGNRGLPTRDALRLSRECPDIPFILEQPCNSLEELAAIRPQLHHGLYMDENGEDLATVIRAVGQGLVDGFGMKVTRIGGLQQMATFRDICEARSLPHTCDDAWGGDIIHAACTHIGATVSPRLNEGVWLAAPYVEGHYDPKNGPEIIGGHIKLPEGPGLGVVPEDGLFGNPILSVE</sequence>
<dbReference type="SFLD" id="SFLDS00001">
    <property type="entry name" value="Enolase"/>
    <property type="match status" value="1"/>
</dbReference>
<dbReference type="Pfam" id="PF13378">
    <property type="entry name" value="MR_MLE_C"/>
    <property type="match status" value="1"/>
</dbReference>
<dbReference type="OrthoDB" id="9802699at2"/>
<evidence type="ECO:0000313" key="7">
    <source>
        <dbReference type="Proteomes" id="UP000247727"/>
    </source>
</evidence>
<dbReference type="SUPFAM" id="SSF51604">
    <property type="entry name" value="Enolase C-terminal domain-like"/>
    <property type="match status" value="1"/>
</dbReference>
<dbReference type="GO" id="GO:0016855">
    <property type="term" value="F:racemase and epimerase activity, acting on amino acids and derivatives"/>
    <property type="evidence" value="ECO:0007669"/>
    <property type="project" value="InterPro"/>
</dbReference>
<dbReference type="InterPro" id="IPR034593">
    <property type="entry name" value="DgoD-like"/>
</dbReference>
<dbReference type="InterPro" id="IPR036849">
    <property type="entry name" value="Enolase-like_C_sf"/>
</dbReference>
<dbReference type="InterPro" id="IPR013342">
    <property type="entry name" value="Mandelate_racemase_C"/>
</dbReference>